<dbReference type="PANTHER" id="PTHR11439">
    <property type="entry name" value="GAG-POL-RELATED RETROTRANSPOSON"/>
    <property type="match status" value="1"/>
</dbReference>
<gene>
    <name evidence="4" type="ORF">F2P56_034480</name>
</gene>
<dbReference type="InterPro" id="IPR036875">
    <property type="entry name" value="Znf_CCHC_sf"/>
</dbReference>
<dbReference type="PANTHER" id="PTHR11439:SF450">
    <property type="entry name" value="REVERSE TRANSCRIPTASE TY1_COPIA-TYPE DOMAIN-CONTAINING PROTEIN"/>
    <property type="match status" value="1"/>
</dbReference>
<dbReference type="Proteomes" id="UP000619265">
    <property type="component" value="Unassembled WGS sequence"/>
</dbReference>
<dbReference type="SUPFAM" id="SSF57756">
    <property type="entry name" value="Retrovirus zinc finger-like domains"/>
    <property type="match status" value="1"/>
</dbReference>
<feature type="non-terminal residue" evidence="4">
    <location>
        <position position="254"/>
    </location>
</feature>
<sequence length="254" mass="28251">YAFREIAAPIRARENPKELHDLLVGHDNYLRRLDATTQRLVAATNNTTRKLGLARGPAKSYPKSDGPHRNYGQGQARNSSASSLDGHCSQRGSSQPNNNQRLFKPECQICDQIGHIAKTCPQLPQNEVTINCATTSTTKERKWFIDSTASHNITGDLQIMGEILLRDWTGNVDDCSSTSAYISFLGSNPISWSSKKQRVVARSSKETEYHALANARSEIIWLLAFLHELSYPVKTPPLQLCDNFGATHLSFNPV</sequence>
<name>A0A833WU07_JUGRE</name>
<dbReference type="GO" id="GO:0008270">
    <property type="term" value="F:zinc ion binding"/>
    <property type="evidence" value="ECO:0007669"/>
    <property type="project" value="UniProtKB-KW"/>
</dbReference>
<keyword evidence="1" id="KW-0863">Zinc-finger</keyword>
<evidence type="ECO:0000256" key="1">
    <source>
        <dbReference type="PROSITE-ProRule" id="PRU00047"/>
    </source>
</evidence>
<evidence type="ECO:0000313" key="4">
    <source>
        <dbReference type="EMBL" id="KAF5445432.1"/>
    </source>
</evidence>
<keyword evidence="1" id="KW-0862">Zinc</keyword>
<feature type="region of interest" description="Disordered" evidence="2">
    <location>
        <begin position="46"/>
        <end position="100"/>
    </location>
</feature>
<organism evidence="4 5">
    <name type="scientific">Juglans regia</name>
    <name type="common">English walnut</name>
    <dbReference type="NCBI Taxonomy" id="51240"/>
    <lineage>
        <taxon>Eukaryota</taxon>
        <taxon>Viridiplantae</taxon>
        <taxon>Streptophyta</taxon>
        <taxon>Embryophyta</taxon>
        <taxon>Tracheophyta</taxon>
        <taxon>Spermatophyta</taxon>
        <taxon>Magnoliopsida</taxon>
        <taxon>eudicotyledons</taxon>
        <taxon>Gunneridae</taxon>
        <taxon>Pentapetalae</taxon>
        <taxon>rosids</taxon>
        <taxon>fabids</taxon>
        <taxon>Fagales</taxon>
        <taxon>Juglandaceae</taxon>
        <taxon>Juglans</taxon>
    </lineage>
</organism>
<keyword evidence="1" id="KW-0479">Metal-binding</keyword>
<accession>A0A833WU07</accession>
<dbReference type="Gramene" id="Jr15_09890_p1">
    <property type="protein sequence ID" value="cds.Jr15_09890_p1"/>
    <property type="gene ID" value="Jr15_09890"/>
</dbReference>
<reference evidence="4" key="2">
    <citation type="submission" date="2020-03" db="EMBL/GenBank/DDBJ databases">
        <title>Walnut 2.0.</title>
        <authorList>
            <person name="Marrano A."/>
            <person name="Britton M."/>
            <person name="Zimin A.V."/>
            <person name="Zaini P.A."/>
            <person name="Workman R."/>
            <person name="Puiu D."/>
            <person name="Bianco L."/>
            <person name="Allen B.J."/>
            <person name="Troggio M."/>
            <person name="Leslie C.A."/>
            <person name="Timp W."/>
            <person name="Dendekar A."/>
            <person name="Salzberg S.L."/>
            <person name="Neale D.B."/>
        </authorList>
    </citation>
    <scope>NUCLEOTIDE SEQUENCE</scope>
    <source>
        <tissue evidence="4">Leaves</tissue>
    </source>
</reference>
<feature type="compositionally biased region" description="Polar residues" evidence="2">
    <location>
        <begin position="72"/>
        <end position="83"/>
    </location>
</feature>
<dbReference type="GO" id="GO:0003676">
    <property type="term" value="F:nucleic acid binding"/>
    <property type="evidence" value="ECO:0007669"/>
    <property type="project" value="InterPro"/>
</dbReference>
<feature type="compositionally biased region" description="Polar residues" evidence="2">
    <location>
        <begin position="90"/>
        <end position="100"/>
    </location>
</feature>
<dbReference type="Gene3D" id="4.10.60.10">
    <property type="entry name" value="Zinc finger, CCHC-type"/>
    <property type="match status" value="1"/>
</dbReference>
<protein>
    <recommendedName>
        <fullName evidence="3">CCHC-type domain-containing protein</fullName>
    </recommendedName>
</protein>
<dbReference type="InterPro" id="IPR001878">
    <property type="entry name" value="Znf_CCHC"/>
</dbReference>
<comment type="caution">
    <text evidence="4">The sequence shown here is derived from an EMBL/GenBank/DDBJ whole genome shotgun (WGS) entry which is preliminary data.</text>
</comment>
<evidence type="ECO:0000259" key="3">
    <source>
        <dbReference type="PROSITE" id="PS50158"/>
    </source>
</evidence>
<evidence type="ECO:0000313" key="5">
    <source>
        <dbReference type="Proteomes" id="UP000619265"/>
    </source>
</evidence>
<dbReference type="CDD" id="cd09272">
    <property type="entry name" value="RNase_HI_RT_Ty1"/>
    <property type="match status" value="1"/>
</dbReference>
<proteinExistence type="predicted"/>
<dbReference type="EMBL" id="LIHL02000015">
    <property type="protein sequence ID" value="KAF5445432.1"/>
    <property type="molecule type" value="Genomic_DNA"/>
</dbReference>
<reference evidence="4" key="1">
    <citation type="submission" date="2015-10" db="EMBL/GenBank/DDBJ databases">
        <authorList>
            <person name="Martinez-Garcia P.J."/>
            <person name="Crepeau M.W."/>
            <person name="Puiu D."/>
            <person name="Gonzalez-Ibeas D."/>
            <person name="Whalen J."/>
            <person name="Stevens K."/>
            <person name="Paul R."/>
            <person name="Butterfield T."/>
            <person name="Britton M."/>
            <person name="Reagan R."/>
            <person name="Chakraborty S."/>
            <person name="Walawage S.L."/>
            <person name="Vasquez-Gross H.A."/>
            <person name="Cardeno C."/>
            <person name="Famula R."/>
            <person name="Pratt K."/>
            <person name="Kuruganti S."/>
            <person name="Aradhya M.K."/>
            <person name="Leslie C.A."/>
            <person name="Dandekar A.M."/>
            <person name="Salzberg S.L."/>
            <person name="Wegrzyn J.L."/>
            <person name="Langley C.H."/>
            <person name="Neale D.B."/>
        </authorList>
    </citation>
    <scope>NUCLEOTIDE SEQUENCE</scope>
    <source>
        <tissue evidence="4">Leaves</tissue>
    </source>
</reference>
<dbReference type="AlphaFoldDB" id="A0A833WU07"/>
<evidence type="ECO:0000256" key="2">
    <source>
        <dbReference type="SAM" id="MobiDB-lite"/>
    </source>
</evidence>
<feature type="domain" description="CCHC-type" evidence="3">
    <location>
        <begin position="107"/>
        <end position="122"/>
    </location>
</feature>
<dbReference type="PROSITE" id="PS50158">
    <property type="entry name" value="ZF_CCHC"/>
    <property type="match status" value="1"/>
</dbReference>